<dbReference type="AlphaFoldDB" id="A0A4R1QXE5"/>
<feature type="non-terminal residue" evidence="2">
    <location>
        <position position="61"/>
    </location>
</feature>
<keyword evidence="3" id="KW-1185">Reference proteome</keyword>
<sequence length="61" mass="6331">MIPATTATVPVSAALSATGSTAAKGVDGKGKGVSQNYQRGSKRHSLFNEKSQNQQIEKGKI</sequence>
<evidence type="ECO:0000313" key="3">
    <source>
        <dbReference type="Proteomes" id="UP000295008"/>
    </source>
</evidence>
<dbReference type="EMBL" id="SLUN01000055">
    <property type="protein sequence ID" value="TCL55570.1"/>
    <property type="molecule type" value="Genomic_DNA"/>
</dbReference>
<gene>
    <name evidence="2" type="ORF">EDC14_10551</name>
</gene>
<accession>A0A4R1QXE5</accession>
<organism evidence="2 3">
    <name type="scientific">Hydrogenispora ethanolica</name>
    <dbReference type="NCBI Taxonomy" id="1082276"/>
    <lineage>
        <taxon>Bacteria</taxon>
        <taxon>Bacillati</taxon>
        <taxon>Bacillota</taxon>
        <taxon>Hydrogenispora</taxon>
    </lineage>
</organism>
<proteinExistence type="predicted"/>
<name>A0A4R1QXE5_HYDET</name>
<protein>
    <submittedName>
        <fullName evidence="2">Uncharacterized protein</fullName>
    </submittedName>
</protein>
<feature type="compositionally biased region" description="Polar residues" evidence="1">
    <location>
        <begin position="48"/>
        <end position="61"/>
    </location>
</feature>
<feature type="region of interest" description="Disordered" evidence="1">
    <location>
        <begin position="20"/>
        <end position="61"/>
    </location>
</feature>
<evidence type="ECO:0000313" key="2">
    <source>
        <dbReference type="EMBL" id="TCL55570.1"/>
    </source>
</evidence>
<comment type="caution">
    <text evidence="2">The sequence shown here is derived from an EMBL/GenBank/DDBJ whole genome shotgun (WGS) entry which is preliminary data.</text>
</comment>
<dbReference type="Proteomes" id="UP000295008">
    <property type="component" value="Unassembled WGS sequence"/>
</dbReference>
<reference evidence="2 3" key="1">
    <citation type="submission" date="2019-03" db="EMBL/GenBank/DDBJ databases">
        <title>Genomic Encyclopedia of Type Strains, Phase IV (KMG-IV): sequencing the most valuable type-strain genomes for metagenomic binning, comparative biology and taxonomic classification.</title>
        <authorList>
            <person name="Goeker M."/>
        </authorList>
    </citation>
    <scope>NUCLEOTIDE SEQUENCE [LARGE SCALE GENOMIC DNA]</scope>
    <source>
        <strain evidence="2 3">LX-B</strain>
    </source>
</reference>
<evidence type="ECO:0000256" key="1">
    <source>
        <dbReference type="SAM" id="MobiDB-lite"/>
    </source>
</evidence>